<dbReference type="EMBL" id="JRKQ01000042">
    <property type="protein sequence ID" value="KGJ22216.1"/>
    <property type="molecule type" value="Genomic_DNA"/>
</dbReference>
<dbReference type="Pfam" id="PF00795">
    <property type="entry name" value="CN_hydrolase"/>
    <property type="match status" value="1"/>
</dbReference>
<dbReference type="InterPro" id="IPR036526">
    <property type="entry name" value="C-N_Hydrolase_sf"/>
</dbReference>
<dbReference type="GO" id="GO:0016811">
    <property type="term" value="F:hydrolase activity, acting on carbon-nitrogen (but not peptide) bonds, in linear amides"/>
    <property type="evidence" value="ECO:0007669"/>
    <property type="project" value="TreeGrafter"/>
</dbReference>
<name>A0A099GHN8_9RHOB</name>
<gene>
    <name evidence="3" type="ORF">IX56_09430</name>
</gene>
<dbReference type="InterPro" id="IPR050345">
    <property type="entry name" value="Aliph_Amidase/BUP"/>
</dbReference>
<dbReference type="SUPFAM" id="SSF56317">
    <property type="entry name" value="Carbon-nitrogen hydrolase"/>
    <property type="match status" value="1"/>
</dbReference>
<keyword evidence="1 3" id="KW-0378">Hydrolase</keyword>
<evidence type="ECO:0000256" key="1">
    <source>
        <dbReference type="ARBA" id="ARBA00022801"/>
    </source>
</evidence>
<dbReference type="Proteomes" id="UP000029858">
    <property type="component" value="Unassembled WGS sequence"/>
</dbReference>
<dbReference type="PROSITE" id="PS50263">
    <property type="entry name" value="CN_HYDROLASE"/>
    <property type="match status" value="1"/>
</dbReference>
<evidence type="ECO:0000313" key="4">
    <source>
        <dbReference type="Proteomes" id="UP000029858"/>
    </source>
</evidence>
<evidence type="ECO:0000313" key="3">
    <source>
        <dbReference type="EMBL" id="KGJ22216.1"/>
    </source>
</evidence>
<comment type="caution">
    <text evidence="3">The sequence shown here is derived from an EMBL/GenBank/DDBJ whole genome shotgun (WGS) entry which is preliminary data.</text>
</comment>
<dbReference type="RefSeq" id="WP_036709584.1">
    <property type="nucleotide sequence ID" value="NZ_JRKQ01000042.1"/>
</dbReference>
<sequence>MRIAAAAYPIDWQADLNAYEAKITAWVEGAADCDLLIFPEYGAMELAGLGGPAVAGDLQASLREVARHEAARDALHARLAAAHGVHILAASGPAFAGDTVLNRAVLFGPSGRIGHQDKQVMTRFEREEWHVAGAPGLRVFDTPVGRLGVAICYDSEFPLIARRLAEAGVEVLLVPSCTDTVAGFNRVRIGAMARALESQCVVVHAPTVGAVDWNPALDENRGRAAIYAPPDGLWPETGIVAEGGMDAPGWVKATVDLDRVAESRRDGRVLPFRHWPESAVDLLG</sequence>
<protein>
    <submittedName>
        <fullName evidence="3">Amidohydrolase</fullName>
    </submittedName>
</protein>
<reference evidence="3 4" key="2">
    <citation type="submission" date="2014-10" db="EMBL/GenBank/DDBJ databases">
        <title>Paracoccus sanguinis sp. nov., isolated from clinical specimens of New York State patients.</title>
        <authorList>
            <person name="Mingle L.A."/>
            <person name="Cole J.A."/>
            <person name="Lapierre P."/>
            <person name="Musser K.A."/>
        </authorList>
    </citation>
    <scope>NUCLEOTIDE SEQUENCE [LARGE SCALE GENOMIC DNA]</scope>
    <source>
        <strain evidence="3 4">5503</strain>
    </source>
</reference>
<evidence type="ECO:0000259" key="2">
    <source>
        <dbReference type="PROSITE" id="PS50263"/>
    </source>
</evidence>
<dbReference type="InterPro" id="IPR003010">
    <property type="entry name" value="C-N_Hydrolase"/>
</dbReference>
<feature type="domain" description="CN hydrolase" evidence="2">
    <location>
        <begin position="1"/>
        <end position="257"/>
    </location>
</feature>
<organism evidence="3 4">
    <name type="scientific">Paracoccus sanguinis</name>
    <dbReference type="NCBI Taxonomy" id="1545044"/>
    <lineage>
        <taxon>Bacteria</taxon>
        <taxon>Pseudomonadati</taxon>
        <taxon>Pseudomonadota</taxon>
        <taxon>Alphaproteobacteria</taxon>
        <taxon>Rhodobacterales</taxon>
        <taxon>Paracoccaceae</taxon>
        <taxon>Paracoccus</taxon>
    </lineage>
</organism>
<dbReference type="Gene3D" id="3.60.110.10">
    <property type="entry name" value="Carbon-nitrogen hydrolase"/>
    <property type="match status" value="1"/>
</dbReference>
<dbReference type="PANTHER" id="PTHR43674:SF16">
    <property type="entry name" value="CARBON-NITROGEN FAMILY, PUTATIVE (AFU_ORTHOLOGUE AFUA_5G02350)-RELATED"/>
    <property type="match status" value="1"/>
</dbReference>
<dbReference type="AlphaFoldDB" id="A0A099GHN8"/>
<reference evidence="3 4" key="1">
    <citation type="submission" date="2014-09" db="EMBL/GenBank/DDBJ databases">
        <authorList>
            <person name="McGinnis J.M."/>
            <person name="Wolfgang W.J."/>
        </authorList>
    </citation>
    <scope>NUCLEOTIDE SEQUENCE [LARGE SCALE GENOMIC DNA]</scope>
    <source>
        <strain evidence="3 4">5503</strain>
    </source>
</reference>
<dbReference type="PANTHER" id="PTHR43674">
    <property type="entry name" value="NITRILASE C965.09-RELATED"/>
    <property type="match status" value="1"/>
</dbReference>
<dbReference type="CDD" id="cd07574">
    <property type="entry name" value="nitrilase_Rim1_like"/>
    <property type="match status" value="1"/>
</dbReference>
<accession>A0A099GHN8</accession>
<proteinExistence type="predicted"/>